<dbReference type="GO" id="GO:0005524">
    <property type="term" value="F:ATP binding"/>
    <property type="evidence" value="ECO:0007669"/>
    <property type="project" value="UniProtKB-UniRule"/>
</dbReference>
<accession>A0A1F6FPA3</accession>
<dbReference type="GO" id="GO:0046872">
    <property type="term" value="F:metal ion binding"/>
    <property type="evidence" value="ECO:0007669"/>
    <property type="project" value="InterPro"/>
</dbReference>
<evidence type="ECO:0000259" key="2">
    <source>
        <dbReference type="PROSITE" id="PS50975"/>
    </source>
</evidence>
<dbReference type="AlphaFoldDB" id="A0A1F6FPA3"/>
<dbReference type="PANTHER" id="PTHR21621">
    <property type="entry name" value="RIBOSOMAL PROTEIN S6 MODIFICATION PROTEIN"/>
    <property type="match status" value="1"/>
</dbReference>
<reference evidence="3 4" key="1">
    <citation type="journal article" date="2016" name="Nat. Commun.">
        <title>Thousands of microbial genomes shed light on interconnected biogeochemical processes in an aquifer system.</title>
        <authorList>
            <person name="Anantharaman K."/>
            <person name="Brown C.T."/>
            <person name="Hug L.A."/>
            <person name="Sharon I."/>
            <person name="Castelle C.J."/>
            <person name="Probst A.J."/>
            <person name="Thomas B.C."/>
            <person name="Singh A."/>
            <person name="Wilkins M.J."/>
            <person name="Karaoz U."/>
            <person name="Brodie E.L."/>
            <person name="Williams K.H."/>
            <person name="Hubbard S.S."/>
            <person name="Banfield J.F."/>
        </authorList>
    </citation>
    <scope>NUCLEOTIDE SEQUENCE [LARGE SCALE GENOMIC DNA]</scope>
</reference>
<dbReference type="GO" id="GO:0016879">
    <property type="term" value="F:ligase activity, forming carbon-nitrogen bonds"/>
    <property type="evidence" value="ECO:0007669"/>
    <property type="project" value="TreeGrafter"/>
</dbReference>
<dbReference type="InterPro" id="IPR013651">
    <property type="entry name" value="ATP-grasp_RimK-type"/>
</dbReference>
<keyword evidence="1" id="KW-0547">Nucleotide-binding</keyword>
<dbReference type="EMBL" id="MFMT01000043">
    <property type="protein sequence ID" value="OGG87685.1"/>
    <property type="molecule type" value="Genomic_DNA"/>
</dbReference>
<evidence type="ECO:0000313" key="3">
    <source>
        <dbReference type="EMBL" id="OGG87685.1"/>
    </source>
</evidence>
<comment type="caution">
    <text evidence="3">The sequence shown here is derived from an EMBL/GenBank/DDBJ whole genome shotgun (WGS) entry which is preliminary data.</text>
</comment>
<dbReference type="InterPro" id="IPR013815">
    <property type="entry name" value="ATP_grasp_subdomain_1"/>
</dbReference>
<evidence type="ECO:0000313" key="4">
    <source>
        <dbReference type="Proteomes" id="UP000179230"/>
    </source>
</evidence>
<proteinExistence type="predicted"/>
<dbReference type="SUPFAM" id="SSF56059">
    <property type="entry name" value="Glutathione synthetase ATP-binding domain-like"/>
    <property type="match status" value="1"/>
</dbReference>
<evidence type="ECO:0000256" key="1">
    <source>
        <dbReference type="PROSITE-ProRule" id="PRU00409"/>
    </source>
</evidence>
<dbReference type="PANTHER" id="PTHR21621:SF0">
    <property type="entry name" value="BETA-CITRYLGLUTAMATE SYNTHASE B-RELATED"/>
    <property type="match status" value="1"/>
</dbReference>
<gene>
    <name evidence="3" type="ORF">A2592_00920</name>
</gene>
<dbReference type="GO" id="GO:0005737">
    <property type="term" value="C:cytoplasm"/>
    <property type="evidence" value="ECO:0007669"/>
    <property type="project" value="TreeGrafter"/>
</dbReference>
<dbReference type="Proteomes" id="UP000179230">
    <property type="component" value="Unassembled WGS sequence"/>
</dbReference>
<organism evidence="3 4">
    <name type="scientific">Candidatus Kaiserbacteria bacterium RIFOXYD1_FULL_42_15</name>
    <dbReference type="NCBI Taxonomy" id="1798532"/>
    <lineage>
        <taxon>Bacteria</taxon>
        <taxon>Candidatus Kaiseribacteriota</taxon>
    </lineage>
</organism>
<protein>
    <recommendedName>
        <fullName evidence="2">ATP-grasp domain-containing protein</fullName>
    </recommendedName>
</protein>
<dbReference type="Gene3D" id="3.30.470.20">
    <property type="entry name" value="ATP-grasp fold, B domain"/>
    <property type="match status" value="1"/>
</dbReference>
<name>A0A1F6FPA3_9BACT</name>
<feature type="domain" description="ATP-grasp" evidence="2">
    <location>
        <begin position="93"/>
        <end position="277"/>
    </location>
</feature>
<dbReference type="InterPro" id="IPR011761">
    <property type="entry name" value="ATP-grasp"/>
</dbReference>
<keyword evidence="1" id="KW-0067">ATP-binding</keyword>
<sequence length="278" mass="31101">MRLILIHKQKNGEKTRTLEMFEHSCQTLGIELFLVNVYSYSYFDLPTLGSDDILYRSATGSRAQILEKLLINDSCRHLYTKWDLALHGRGTTYYYHKKHNLPAIPTIPLIPKDREEAVRFAETLGGFPIIMKVTGGSKGVGVMRVDSQESFISICDFLRGNSANILVRKYIEHTYYGRFIVLGGHVIASNRCKSLDGDFRTNTADTPYGEAYVFSEEVQKIAIDAVSVLGLKFGGVDLLFDMDGNAHIAEVNFPTDFGVAQDITGIDVATQILQFLAD</sequence>
<dbReference type="Gene3D" id="3.30.1490.20">
    <property type="entry name" value="ATP-grasp fold, A domain"/>
    <property type="match status" value="1"/>
</dbReference>
<dbReference type="Pfam" id="PF08443">
    <property type="entry name" value="RimK"/>
    <property type="match status" value="1"/>
</dbReference>
<dbReference type="PROSITE" id="PS50975">
    <property type="entry name" value="ATP_GRASP"/>
    <property type="match status" value="1"/>
</dbReference>